<dbReference type="Pfam" id="PF00392">
    <property type="entry name" value="GntR"/>
    <property type="match status" value="1"/>
</dbReference>
<dbReference type="Proteomes" id="UP000038011">
    <property type="component" value="Unassembled WGS sequence"/>
</dbReference>
<dbReference type="InterPro" id="IPR036390">
    <property type="entry name" value="WH_DNA-bd_sf"/>
</dbReference>
<gene>
    <name evidence="5" type="ORF">SU32_02810</name>
</gene>
<dbReference type="AlphaFoldDB" id="A0A0N0VMG3"/>
<dbReference type="EMBL" id="JXMU01000002">
    <property type="protein sequence ID" value="KPB02681.1"/>
    <property type="molecule type" value="Genomic_DNA"/>
</dbReference>
<dbReference type="InterPro" id="IPR000524">
    <property type="entry name" value="Tscrpt_reg_HTH_GntR"/>
</dbReference>
<keyword evidence="2" id="KW-0238">DNA-binding</keyword>
<dbReference type="InterPro" id="IPR008920">
    <property type="entry name" value="TF_FadR/GntR_C"/>
</dbReference>
<dbReference type="InterPro" id="IPR011711">
    <property type="entry name" value="GntR_C"/>
</dbReference>
<dbReference type="PATRIC" id="fig|1514904.3.peg.1767"/>
<dbReference type="Gene3D" id="1.10.10.10">
    <property type="entry name" value="Winged helix-like DNA-binding domain superfamily/Winged helix DNA-binding domain"/>
    <property type="match status" value="1"/>
</dbReference>
<dbReference type="GO" id="GO:0003677">
    <property type="term" value="F:DNA binding"/>
    <property type="evidence" value="ECO:0007669"/>
    <property type="project" value="UniProtKB-KW"/>
</dbReference>
<evidence type="ECO:0000256" key="3">
    <source>
        <dbReference type="ARBA" id="ARBA00023163"/>
    </source>
</evidence>
<feature type="domain" description="HTH gntR-type" evidence="4">
    <location>
        <begin position="9"/>
        <end position="76"/>
    </location>
</feature>
<keyword evidence="6" id="KW-1185">Reference proteome</keyword>
<dbReference type="SMART" id="SM00895">
    <property type="entry name" value="FCD"/>
    <property type="match status" value="1"/>
</dbReference>
<dbReference type="CDD" id="cd07377">
    <property type="entry name" value="WHTH_GntR"/>
    <property type="match status" value="1"/>
</dbReference>
<dbReference type="Gene3D" id="1.20.120.530">
    <property type="entry name" value="GntR ligand-binding domain-like"/>
    <property type="match status" value="1"/>
</dbReference>
<dbReference type="Pfam" id="PF07729">
    <property type="entry name" value="FCD"/>
    <property type="match status" value="1"/>
</dbReference>
<reference evidence="5 6" key="1">
    <citation type="submission" date="2015-01" db="EMBL/GenBank/DDBJ databases">
        <title>Ahrensia donghaiensis sp. nov., a novel dimethylsulphoniopropionate-cleavage bacterium isolated from seawater and emended descriptions of the genus Ahrensia and Ahrensia kielensis.</title>
        <authorList>
            <person name="Liu J."/>
        </authorList>
    </citation>
    <scope>NUCLEOTIDE SEQUENCE [LARGE SCALE GENOMIC DNA]</scope>
    <source>
        <strain evidence="5 6">LZD062</strain>
    </source>
</reference>
<dbReference type="PANTHER" id="PTHR43537">
    <property type="entry name" value="TRANSCRIPTIONAL REGULATOR, GNTR FAMILY"/>
    <property type="match status" value="1"/>
</dbReference>
<dbReference type="GO" id="GO:0003700">
    <property type="term" value="F:DNA-binding transcription factor activity"/>
    <property type="evidence" value="ECO:0007669"/>
    <property type="project" value="InterPro"/>
</dbReference>
<dbReference type="OrthoDB" id="9028214at2"/>
<name>A0A0N0VMG3_9HYPH</name>
<keyword evidence="3" id="KW-0804">Transcription</keyword>
<evidence type="ECO:0000256" key="2">
    <source>
        <dbReference type="ARBA" id="ARBA00023125"/>
    </source>
</evidence>
<dbReference type="PRINTS" id="PR00035">
    <property type="entry name" value="HTHGNTR"/>
</dbReference>
<dbReference type="STRING" id="1514904.SU32_02810"/>
<evidence type="ECO:0000259" key="4">
    <source>
        <dbReference type="PROSITE" id="PS50949"/>
    </source>
</evidence>
<accession>A0A0N0VMG3</accession>
<sequence length="235" mass="27424">MKTDIIENKSLADKAYYVLRRAVLTNVLVAESLWSDRELCEKFDLSRTPVREAILRLQLEQLVQIVPRKGMRVMPLRLEDVRDIHQVTKALELEAALLIAKSDDRDEVLAKIKDSVEEMERAMEAEDRDAWVLADTRCHFAVVDMCGNKRLADMYHAQRGLTDRARYFALHIRELPMQSTVEHRQMYEALLKRDSQELEKLYRQHWDRTTEEMLTIIERHTSGLANTTLKMSAGI</sequence>
<dbReference type="PANTHER" id="PTHR43537:SF5">
    <property type="entry name" value="UXU OPERON TRANSCRIPTIONAL REGULATOR"/>
    <property type="match status" value="1"/>
</dbReference>
<dbReference type="SMART" id="SM00345">
    <property type="entry name" value="HTH_GNTR"/>
    <property type="match status" value="1"/>
</dbReference>
<dbReference type="SUPFAM" id="SSF48008">
    <property type="entry name" value="GntR ligand-binding domain-like"/>
    <property type="match status" value="1"/>
</dbReference>
<comment type="caution">
    <text evidence="5">The sequence shown here is derived from an EMBL/GenBank/DDBJ whole genome shotgun (WGS) entry which is preliminary data.</text>
</comment>
<dbReference type="PROSITE" id="PS50949">
    <property type="entry name" value="HTH_GNTR"/>
    <property type="match status" value="1"/>
</dbReference>
<evidence type="ECO:0000256" key="1">
    <source>
        <dbReference type="ARBA" id="ARBA00023015"/>
    </source>
</evidence>
<organism evidence="5 6">
    <name type="scientific">Ahrensia marina</name>
    <dbReference type="NCBI Taxonomy" id="1514904"/>
    <lineage>
        <taxon>Bacteria</taxon>
        <taxon>Pseudomonadati</taxon>
        <taxon>Pseudomonadota</taxon>
        <taxon>Alphaproteobacteria</taxon>
        <taxon>Hyphomicrobiales</taxon>
        <taxon>Ahrensiaceae</taxon>
        <taxon>Ahrensia</taxon>
    </lineage>
</organism>
<dbReference type="SUPFAM" id="SSF46785">
    <property type="entry name" value="Winged helix' DNA-binding domain"/>
    <property type="match status" value="1"/>
</dbReference>
<evidence type="ECO:0000313" key="6">
    <source>
        <dbReference type="Proteomes" id="UP000038011"/>
    </source>
</evidence>
<proteinExistence type="predicted"/>
<protein>
    <submittedName>
        <fullName evidence="5">GntR family transcriptional regulator</fullName>
    </submittedName>
</protein>
<dbReference type="InterPro" id="IPR036388">
    <property type="entry name" value="WH-like_DNA-bd_sf"/>
</dbReference>
<evidence type="ECO:0000313" key="5">
    <source>
        <dbReference type="EMBL" id="KPB02681.1"/>
    </source>
</evidence>
<keyword evidence="1" id="KW-0805">Transcription regulation</keyword>
<dbReference type="RefSeq" id="WP_053997800.1">
    <property type="nucleotide sequence ID" value="NZ_JXMU01000002.1"/>
</dbReference>